<keyword evidence="2" id="KW-1185">Reference proteome</keyword>
<evidence type="ECO:0000313" key="2">
    <source>
        <dbReference type="Proteomes" id="UP000050741"/>
    </source>
</evidence>
<dbReference type="AlphaFoldDB" id="A0A183BUY5"/>
<evidence type="ECO:0000256" key="1">
    <source>
        <dbReference type="SAM" id="MobiDB-lite"/>
    </source>
</evidence>
<reference evidence="2" key="1">
    <citation type="submission" date="2014-05" db="EMBL/GenBank/DDBJ databases">
        <title>The genome and life-stage specific transcriptomes of Globodera pallida elucidate key aspects of plant parasitism by a cyst nematode.</title>
        <authorList>
            <person name="Cotton J.A."/>
            <person name="Lilley C.J."/>
            <person name="Jones L.M."/>
            <person name="Kikuchi T."/>
            <person name="Reid A.J."/>
            <person name="Thorpe P."/>
            <person name="Tsai I.J."/>
            <person name="Beasley H."/>
            <person name="Blok V."/>
            <person name="Cock P.J.A."/>
            <person name="Van den Akker S.E."/>
            <person name="Holroyd N."/>
            <person name="Hunt M."/>
            <person name="Mantelin S."/>
            <person name="Naghra H."/>
            <person name="Pain A."/>
            <person name="Palomares-Rius J.E."/>
            <person name="Zarowiecki M."/>
            <person name="Berriman M."/>
            <person name="Jones J.T."/>
            <person name="Urwin P.E."/>
        </authorList>
    </citation>
    <scope>NUCLEOTIDE SEQUENCE [LARGE SCALE GENOMIC DNA]</scope>
    <source>
        <strain evidence="2">Lindley</strain>
    </source>
</reference>
<dbReference type="WBParaSite" id="GPLIN_000442100">
    <property type="protein sequence ID" value="GPLIN_000442100"/>
    <property type="gene ID" value="GPLIN_000442100"/>
</dbReference>
<feature type="region of interest" description="Disordered" evidence="1">
    <location>
        <begin position="24"/>
        <end position="50"/>
    </location>
</feature>
<name>A0A183BUY5_GLOPA</name>
<sequence length="86" mass="9943">MIKKFSSDRPWLCNCTFGKKGESVDMGPPDLRSSITKAPPGAEKHHHHHQTLAQHKKWRRFCADHICWPPQLNCLNLKQRQKQMGG</sequence>
<dbReference type="Proteomes" id="UP000050741">
    <property type="component" value="Unassembled WGS sequence"/>
</dbReference>
<organism evidence="2 3">
    <name type="scientific">Globodera pallida</name>
    <name type="common">Potato cyst nematode worm</name>
    <name type="synonym">Heterodera pallida</name>
    <dbReference type="NCBI Taxonomy" id="36090"/>
    <lineage>
        <taxon>Eukaryota</taxon>
        <taxon>Metazoa</taxon>
        <taxon>Ecdysozoa</taxon>
        <taxon>Nematoda</taxon>
        <taxon>Chromadorea</taxon>
        <taxon>Rhabditida</taxon>
        <taxon>Tylenchina</taxon>
        <taxon>Tylenchomorpha</taxon>
        <taxon>Tylenchoidea</taxon>
        <taxon>Heteroderidae</taxon>
        <taxon>Heteroderinae</taxon>
        <taxon>Globodera</taxon>
    </lineage>
</organism>
<reference evidence="3" key="2">
    <citation type="submission" date="2016-06" db="UniProtKB">
        <authorList>
            <consortium name="WormBaseParasite"/>
        </authorList>
    </citation>
    <scope>IDENTIFICATION</scope>
</reference>
<proteinExistence type="predicted"/>
<accession>A0A183BUY5</accession>
<evidence type="ECO:0000313" key="3">
    <source>
        <dbReference type="WBParaSite" id="GPLIN_000442100"/>
    </source>
</evidence>
<protein>
    <submittedName>
        <fullName evidence="3">Uncharacterized protein</fullName>
    </submittedName>
</protein>